<proteinExistence type="predicted"/>
<protein>
    <submittedName>
        <fullName evidence="1">Uncharacterized protein</fullName>
    </submittedName>
</protein>
<evidence type="ECO:0000313" key="1">
    <source>
        <dbReference type="EMBL" id="KAI4383765.1"/>
    </source>
</evidence>
<dbReference type="Proteomes" id="UP001057402">
    <property type="component" value="Chromosome 3"/>
</dbReference>
<evidence type="ECO:0000313" key="2">
    <source>
        <dbReference type="Proteomes" id="UP001057402"/>
    </source>
</evidence>
<name>A0ACB9RYJ2_9MYRT</name>
<keyword evidence="2" id="KW-1185">Reference proteome</keyword>
<gene>
    <name evidence="1" type="ORF">MLD38_009567</name>
</gene>
<comment type="caution">
    <text evidence="1">The sequence shown here is derived from an EMBL/GenBank/DDBJ whole genome shotgun (WGS) entry which is preliminary data.</text>
</comment>
<accession>A0ACB9RYJ2</accession>
<organism evidence="1 2">
    <name type="scientific">Melastoma candidum</name>
    <dbReference type="NCBI Taxonomy" id="119954"/>
    <lineage>
        <taxon>Eukaryota</taxon>
        <taxon>Viridiplantae</taxon>
        <taxon>Streptophyta</taxon>
        <taxon>Embryophyta</taxon>
        <taxon>Tracheophyta</taxon>
        <taxon>Spermatophyta</taxon>
        <taxon>Magnoliopsida</taxon>
        <taxon>eudicotyledons</taxon>
        <taxon>Gunneridae</taxon>
        <taxon>Pentapetalae</taxon>
        <taxon>rosids</taxon>
        <taxon>malvids</taxon>
        <taxon>Myrtales</taxon>
        <taxon>Melastomataceae</taxon>
        <taxon>Melastomatoideae</taxon>
        <taxon>Melastomateae</taxon>
        <taxon>Melastoma</taxon>
    </lineage>
</organism>
<reference evidence="2" key="1">
    <citation type="journal article" date="2023" name="Front. Plant Sci.">
        <title>Chromosomal-level genome assembly of Melastoma candidum provides insights into trichome evolution.</title>
        <authorList>
            <person name="Zhong Y."/>
            <person name="Wu W."/>
            <person name="Sun C."/>
            <person name="Zou P."/>
            <person name="Liu Y."/>
            <person name="Dai S."/>
            <person name="Zhou R."/>
        </authorList>
    </citation>
    <scope>NUCLEOTIDE SEQUENCE [LARGE SCALE GENOMIC DNA]</scope>
</reference>
<sequence length="441" mass="49075">MEVMIESSRIIKPSYEWGDCSPPLTTKCIPLSVFDNVTFSCHMAVIYAYHPPNPPNSAIRRGLERVLSIYREWAGRLGKNSKGENVILLNDGGVRLVEASVEGRLDPAMQLKQSPALLNLHPSLKGGEELVQVQLTRFGCGSLVVGFTAHHLVADGHATSNFLVAWGKACRGVGLGQPPMYDRSVFVPRDPPRVEYDHNRIEYLNKKLINPYDPANANVPAENIVVLKVHFPTKFLSDLKSLASSLLGGNKKYSTFESLVAHLWLCKMKARGLGGEETTHVRISVNGRTKLNPLISNNYFGNLVLWAFPKSKVKDLLGEQLPYTTEVIHDAVSKLNRDYFQSFIDYANTKLKDYSSNNLVPSAGLLNSVIGPNLEVHSWLGFPFYSLDFGCGSPHTFMPSYFPTEGSIFVLPSLIGDGSIDVFIPIYKEHVERFMQNCYVL</sequence>
<dbReference type="EMBL" id="CM042882">
    <property type="protein sequence ID" value="KAI4383765.1"/>
    <property type="molecule type" value="Genomic_DNA"/>
</dbReference>